<dbReference type="InterPro" id="IPR005119">
    <property type="entry name" value="LysR_subst-bd"/>
</dbReference>
<dbReference type="InterPro" id="IPR058163">
    <property type="entry name" value="LysR-type_TF_proteobact-type"/>
</dbReference>
<comment type="caution">
    <text evidence="3">The sequence shown here is derived from an EMBL/GenBank/DDBJ whole genome shotgun (WGS) entry which is preliminary data.</text>
</comment>
<protein>
    <recommendedName>
        <fullName evidence="2">LysR substrate-binding domain-containing protein</fullName>
    </recommendedName>
</protein>
<dbReference type="GO" id="GO:0006351">
    <property type="term" value="P:DNA-templated transcription"/>
    <property type="evidence" value="ECO:0007669"/>
    <property type="project" value="TreeGrafter"/>
</dbReference>
<evidence type="ECO:0000313" key="3">
    <source>
        <dbReference type="EMBL" id="GLQ84234.1"/>
    </source>
</evidence>
<dbReference type="Gene3D" id="3.40.190.290">
    <property type="match status" value="1"/>
</dbReference>
<feature type="domain" description="LysR substrate-binding" evidence="2">
    <location>
        <begin position="3"/>
        <end position="56"/>
    </location>
</feature>
<proteinExistence type="inferred from homology"/>
<dbReference type="GO" id="GO:0003700">
    <property type="term" value="F:DNA-binding transcription factor activity"/>
    <property type="evidence" value="ECO:0007669"/>
    <property type="project" value="TreeGrafter"/>
</dbReference>
<evidence type="ECO:0000313" key="4">
    <source>
        <dbReference type="Proteomes" id="UP001156708"/>
    </source>
</evidence>
<evidence type="ECO:0000259" key="2">
    <source>
        <dbReference type="Pfam" id="PF03466"/>
    </source>
</evidence>
<accession>A0AA37WB83</accession>
<dbReference type="Pfam" id="PF03466">
    <property type="entry name" value="LysR_substrate"/>
    <property type="match status" value="1"/>
</dbReference>
<dbReference type="AlphaFoldDB" id="A0AA37WB83"/>
<dbReference type="Proteomes" id="UP001156708">
    <property type="component" value="Unassembled WGS sequence"/>
</dbReference>
<sequence length="62" mass="6792">MQDSSLIGRKLGLLPVFKVASPSYLAQHGTPQRPADLSAHQAILYTSPTTDRIEDWKSLLNG</sequence>
<dbReference type="EMBL" id="BSNZ01000007">
    <property type="protein sequence ID" value="GLQ84234.1"/>
    <property type="molecule type" value="Genomic_DNA"/>
</dbReference>
<organism evidence="3 4">
    <name type="scientific">Gluconobacter sphaericus NBRC 12467</name>
    <dbReference type="NCBI Taxonomy" id="1307951"/>
    <lineage>
        <taxon>Bacteria</taxon>
        <taxon>Pseudomonadati</taxon>
        <taxon>Pseudomonadota</taxon>
        <taxon>Alphaproteobacteria</taxon>
        <taxon>Acetobacterales</taxon>
        <taxon>Acetobacteraceae</taxon>
        <taxon>Gluconobacter</taxon>
    </lineage>
</organism>
<dbReference type="GO" id="GO:0043565">
    <property type="term" value="F:sequence-specific DNA binding"/>
    <property type="evidence" value="ECO:0007669"/>
    <property type="project" value="TreeGrafter"/>
</dbReference>
<keyword evidence="4" id="KW-1185">Reference proteome</keyword>
<comment type="similarity">
    <text evidence="1">Belongs to the LysR transcriptional regulatory family.</text>
</comment>
<dbReference type="PANTHER" id="PTHR30537:SF72">
    <property type="entry name" value="LYSR FAMILY TRANSCRIPTIONAL REGULATOR"/>
    <property type="match status" value="1"/>
</dbReference>
<name>A0AA37WB83_9PROT</name>
<reference evidence="4" key="1">
    <citation type="journal article" date="2019" name="Int. J. Syst. Evol. Microbiol.">
        <title>The Global Catalogue of Microorganisms (GCM) 10K type strain sequencing project: providing services to taxonomists for standard genome sequencing and annotation.</title>
        <authorList>
            <consortium name="The Broad Institute Genomics Platform"/>
            <consortium name="The Broad Institute Genome Sequencing Center for Infectious Disease"/>
            <person name="Wu L."/>
            <person name="Ma J."/>
        </authorList>
    </citation>
    <scope>NUCLEOTIDE SEQUENCE [LARGE SCALE GENOMIC DNA]</scope>
    <source>
        <strain evidence="4">NBRC 12467</strain>
    </source>
</reference>
<evidence type="ECO:0000256" key="1">
    <source>
        <dbReference type="ARBA" id="ARBA00009437"/>
    </source>
</evidence>
<dbReference type="PANTHER" id="PTHR30537">
    <property type="entry name" value="HTH-TYPE TRANSCRIPTIONAL REGULATOR"/>
    <property type="match status" value="1"/>
</dbReference>
<gene>
    <name evidence="3" type="ORF">GCM10007872_11420</name>
</gene>
<dbReference type="SUPFAM" id="SSF53850">
    <property type="entry name" value="Periplasmic binding protein-like II"/>
    <property type="match status" value="1"/>
</dbReference>
<dbReference type="RefSeq" id="WP_373320028.1">
    <property type="nucleotide sequence ID" value="NZ_BARA01000006.1"/>
</dbReference>